<dbReference type="InterPro" id="IPR036565">
    <property type="entry name" value="Mur-like_cat_sf"/>
</dbReference>
<dbReference type="EC" id="6.3.2.7" evidence="7"/>
<comment type="pathway">
    <text evidence="1 7 8">Cell wall biogenesis; peptidoglycan biosynthesis.</text>
</comment>
<comment type="PTM">
    <text evidence="7">Carboxylation is probably crucial for Mg(2+) binding and, consequently, for the gamma-phosphate positioning of ATP.</text>
</comment>
<dbReference type="InterPro" id="IPR013221">
    <property type="entry name" value="Mur_ligase_cen"/>
</dbReference>
<dbReference type="PANTHER" id="PTHR23135:SF4">
    <property type="entry name" value="UDP-N-ACETYLMURAMOYL-L-ALANYL-D-GLUTAMATE--2,6-DIAMINOPIMELATE LIGASE MURE HOMOLOG, CHLOROPLASTIC"/>
    <property type="match status" value="1"/>
</dbReference>
<dbReference type="RefSeq" id="WP_307121404.1">
    <property type="nucleotide sequence ID" value="NZ_JAUSTM010000005.1"/>
</dbReference>
<organism evidence="11 12">
    <name type="scientific">Streptococcus moroccensis</name>
    <dbReference type="NCBI Taxonomy" id="1451356"/>
    <lineage>
        <taxon>Bacteria</taxon>
        <taxon>Bacillati</taxon>
        <taxon>Bacillota</taxon>
        <taxon>Bacilli</taxon>
        <taxon>Lactobacillales</taxon>
        <taxon>Streptococcaceae</taxon>
        <taxon>Streptococcus</taxon>
    </lineage>
</organism>
<comment type="similarity">
    <text evidence="2 7">Belongs to the MurCDEF family. MurE subfamily.</text>
</comment>
<comment type="catalytic activity">
    <reaction evidence="7">
        <text>UDP-N-acetyl-alpha-D-muramoyl-L-alanyl-D-glutamate + L-lysine + ATP = UDP-N-acetyl-alpha-D-muramoyl-L-alanyl-gamma-D-glutamyl-L-lysine + ADP + phosphate + H(+)</text>
        <dbReference type="Rhea" id="RHEA:17969"/>
        <dbReference type="ChEBI" id="CHEBI:15378"/>
        <dbReference type="ChEBI" id="CHEBI:30616"/>
        <dbReference type="ChEBI" id="CHEBI:32551"/>
        <dbReference type="ChEBI" id="CHEBI:43474"/>
        <dbReference type="ChEBI" id="CHEBI:83900"/>
        <dbReference type="ChEBI" id="CHEBI:83903"/>
        <dbReference type="ChEBI" id="CHEBI:456216"/>
        <dbReference type="EC" id="6.3.2.7"/>
    </reaction>
</comment>
<keyword evidence="7" id="KW-0547">Nucleotide-binding</keyword>
<dbReference type="Pfam" id="PF08245">
    <property type="entry name" value="Mur_ligase_M"/>
    <property type="match status" value="1"/>
</dbReference>
<dbReference type="InterPro" id="IPR005761">
    <property type="entry name" value="UDP-N-AcMur-Glu-dNH2Pim_ligase"/>
</dbReference>
<keyword evidence="7 8" id="KW-0131">Cell cycle</keyword>
<dbReference type="SUPFAM" id="SSF63418">
    <property type="entry name" value="MurE/MurF N-terminal domain"/>
    <property type="match status" value="1"/>
</dbReference>
<keyword evidence="7" id="KW-0963">Cytoplasm</keyword>
<comment type="caution">
    <text evidence="7">Lacks conserved residue(s) required for the propagation of feature annotation.</text>
</comment>
<dbReference type="InterPro" id="IPR036615">
    <property type="entry name" value="Mur_ligase_C_dom_sf"/>
</dbReference>
<sequence>MLKIESVLQILKNDHNFREVIADGHYYFDWSGVTFESISYDSRQAKADTLFFVKGTAFKREFLESAVAQGLAFYVAEKDYEVGIPAILVNDIKQAMSLLAMAFYDNPQDKLKLLAFTGTKGKTTAAYFAYHILKQSHKPALLSTMNTTLDGETFFKSQLSTPESLDLFAMMAQAVNNGRTHLIMEVSSQAYLVKRVYGLTFDVGVFLNISPDHIGPIEHPSLEDYFYHKRLLMDNSRAVIVNSEMDHFDLVKAQVTDRPHDFYGRDSDNQILTSKAFSYEVSGKLAGTYDIQLIGHFNQENALAAGLACLRLGATPSDIQTGIAETQVPGRMEVLTQANGAKVFVDYAHNKDSLEKLVHVVQTHQKGKIILIIGAPGNKGQSRRKDFGDLLNTLPEIEVILSADDPNYEDPALICEEIAGYLTRPYDTIVDREAAIQTAMTRTATPDDAVIIAGKGADAYQIINGQKDDSYLGDLEVARQYL</sequence>
<evidence type="ECO:0000259" key="10">
    <source>
        <dbReference type="Pfam" id="PF08245"/>
    </source>
</evidence>
<evidence type="ECO:0000256" key="6">
    <source>
        <dbReference type="ARBA" id="ARBA00023316"/>
    </source>
</evidence>
<proteinExistence type="inferred from homology"/>
<evidence type="ECO:0000256" key="4">
    <source>
        <dbReference type="ARBA" id="ARBA00022960"/>
    </source>
</evidence>
<feature type="binding site" evidence="7">
    <location>
        <begin position="118"/>
        <end position="124"/>
    </location>
    <ligand>
        <name>ATP</name>
        <dbReference type="ChEBI" id="CHEBI:30616"/>
    </ligand>
</feature>
<evidence type="ECO:0000256" key="2">
    <source>
        <dbReference type="ARBA" id="ARBA00005898"/>
    </source>
</evidence>
<evidence type="ECO:0000256" key="5">
    <source>
        <dbReference type="ARBA" id="ARBA00022984"/>
    </source>
</evidence>
<keyword evidence="7 8" id="KW-0132">Cell division</keyword>
<dbReference type="NCBIfam" id="NF010628">
    <property type="entry name" value="PRK14022.1"/>
    <property type="match status" value="1"/>
</dbReference>
<keyword evidence="4 7" id="KW-0133">Cell shape</keyword>
<evidence type="ECO:0000313" key="12">
    <source>
        <dbReference type="Proteomes" id="UP001223079"/>
    </source>
</evidence>
<feature type="modified residue" description="N6-carboxylysine" evidence="7">
    <location>
        <position position="229"/>
    </location>
</feature>
<comment type="subcellular location">
    <subcellularLocation>
        <location evidence="7 8">Cytoplasm</location>
    </subcellularLocation>
</comment>
<evidence type="ECO:0000313" key="11">
    <source>
        <dbReference type="EMBL" id="MDQ0222187.1"/>
    </source>
</evidence>
<dbReference type="InterPro" id="IPR004101">
    <property type="entry name" value="Mur_ligase_C"/>
</dbReference>
<dbReference type="SUPFAM" id="SSF53244">
    <property type="entry name" value="MurD-like peptide ligases, peptide-binding domain"/>
    <property type="match status" value="1"/>
</dbReference>
<name>A0ABT9YRF6_9STRE</name>
<comment type="cofactor">
    <cofactor evidence="7">
        <name>Mg(2+)</name>
        <dbReference type="ChEBI" id="CHEBI:18420"/>
    </cofactor>
</comment>
<feature type="binding site" evidence="7">
    <location>
        <position position="187"/>
    </location>
    <ligand>
        <name>UDP-N-acetyl-alpha-D-muramoyl-L-alanyl-D-glutamate</name>
        <dbReference type="ChEBI" id="CHEBI:83900"/>
    </ligand>
</feature>
<evidence type="ECO:0000256" key="1">
    <source>
        <dbReference type="ARBA" id="ARBA00004752"/>
    </source>
</evidence>
<keyword evidence="3 7" id="KW-0436">Ligase</keyword>
<feature type="domain" description="Mur ligase C-terminal" evidence="9">
    <location>
        <begin position="330"/>
        <end position="456"/>
    </location>
</feature>
<evidence type="ECO:0000256" key="8">
    <source>
        <dbReference type="RuleBase" id="RU004135"/>
    </source>
</evidence>
<evidence type="ECO:0000256" key="7">
    <source>
        <dbReference type="HAMAP-Rule" id="MF_00208"/>
    </source>
</evidence>
<keyword evidence="7" id="KW-0460">Magnesium</keyword>
<accession>A0ABT9YRF6</accession>
<gene>
    <name evidence="7" type="primary">murE</name>
    <name evidence="11" type="ORF">J2S23_000738</name>
</gene>
<dbReference type="Proteomes" id="UP001223079">
    <property type="component" value="Unassembled WGS sequence"/>
</dbReference>
<dbReference type="Pfam" id="PF02875">
    <property type="entry name" value="Mur_ligase_C"/>
    <property type="match status" value="1"/>
</dbReference>
<feature type="binding site" evidence="7">
    <location>
        <position position="195"/>
    </location>
    <ligand>
        <name>UDP-N-acetyl-alpha-D-muramoyl-L-alanyl-D-glutamate</name>
        <dbReference type="ChEBI" id="CHEBI:83900"/>
    </ligand>
</feature>
<feature type="binding site" evidence="7">
    <location>
        <begin position="160"/>
        <end position="161"/>
    </location>
    <ligand>
        <name>UDP-N-acetyl-alpha-D-muramoyl-L-alanyl-D-glutamate</name>
        <dbReference type="ChEBI" id="CHEBI:83900"/>
    </ligand>
</feature>
<comment type="caution">
    <text evidence="11">The sequence shown here is derived from an EMBL/GenBank/DDBJ whole genome shotgun (WGS) entry which is preliminary data.</text>
</comment>
<dbReference type="SUPFAM" id="SSF53623">
    <property type="entry name" value="MurD-like peptide ligases, catalytic domain"/>
    <property type="match status" value="1"/>
</dbReference>
<protein>
    <recommendedName>
        <fullName evidence="7">UDP-N-acetylmuramoyl-L-alanyl-D-glutamate--L-lysine ligase</fullName>
        <ecNumber evidence="7">6.3.2.7</ecNumber>
    </recommendedName>
    <alternativeName>
        <fullName evidence="7">L-lysine-adding enzyme</fullName>
    </alternativeName>
    <alternativeName>
        <fullName evidence="7">UDP-MurNAc-L-Ala-D-Glu:L-Lys ligase</fullName>
    </alternativeName>
    <alternativeName>
        <fullName evidence="7">UDP-MurNAc-tripeptide synthetase</fullName>
    </alternativeName>
    <alternativeName>
        <fullName evidence="7">UDP-N-acetylmuramyl-tripeptide synthetase</fullName>
    </alternativeName>
</protein>
<dbReference type="Gene3D" id="3.40.1390.10">
    <property type="entry name" value="MurE/MurF, N-terminal domain"/>
    <property type="match status" value="1"/>
</dbReference>
<keyword evidence="5 7" id="KW-0573">Peptidoglycan synthesis</keyword>
<comment type="function">
    <text evidence="7">Catalyzes the addition of L-lysine to the nucleotide precursor UDP-N-acetylmuramoyl-L-alanyl-D-glutamate (UMAG) in the biosynthesis of bacterial cell-wall peptidoglycan.</text>
</comment>
<dbReference type="Gene3D" id="3.40.1190.10">
    <property type="entry name" value="Mur-like, catalytic domain"/>
    <property type="match status" value="1"/>
</dbReference>
<evidence type="ECO:0000256" key="3">
    <source>
        <dbReference type="ARBA" id="ARBA00022598"/>
    </source>
</evidence>
<dbReference type="Gene3D" id="3.90.190.20">
    <property type="entry name" value="Mur ligase, C-terminal domain"/>
    <property type="match status" value="1"/>
</dbReference>
<feature type="short sequence motif" description="L-lysine recognition motif" evidence="7">
    <location>
        <begin position="404"/>
        <end position="407"/>
    </location>
</feature>
<dbReference type="GO" id="GO:0047482">
    <property type="term" value="F:UDP-N-acetylmuramoyl-L-alanyl-D-glutamate-L-lysine ligase activity"/>
    <property type="evidence" value="ECO:0007669"/>
    <property type="project" value="UniProtKB-EC"/>
</dbReference>
<dbReference type="InterPro" id="IPR035911">
    <property type="entry name" value="MurE/MurF_N"/>
</dbReference>
<keyword evidence="7" id="KW-0067">ATP-binding</keyword>
<keyword evidence="6 7" id="KW-0961">Cell wall biogenesis/degradation</keyword>
<keyword evidence="12" id="KW-1185">Reference proteome</keyword>
<dbReference type="EMBL" id="JAUSTM010000005">
    <property type="protein sequence ID" value="MDQ0222187.1"/>
    <property type="molecule type" value="Genomic_DNA"/>
</dbReference>
<dbReference type="PANTHER" id="PTHR23135">
    <property type="entry name" value="MUR LIGASE FAMILY MEMBER"/>
    <property type="match status" value="1"/>
</dbReference>
<dbReference type="NCBIfam" id="TIGR01085">
    <property type="entry name" value="murE"/>
    <property type="match status" value="1"/>
</dbReference>
<dbReference type="HAMAP" id="MF_00208">
    <property type="entry name" value="MurE"/>
    <property type="match status" value="1"/>
</dbReference>
<evidence type="ECO:0000259" key="9">
    <source>
        <dbReference type="Pfam" id="PF02875"/>
    </source>
</evidence>
<feature type="domain" description="Mur ligase central" evidence="10">
    <location>
        <begin position="117"/>
        <end position="308"/>
    </location>
</feature>
<reference evidence="11 12" key="1">
    <citation type="submission" date="2023-07" db="EMBL/GenBank/DDBJ databases">
        <title>Genomic Encyclopedia of Type Strains, Phase IV (KMG-IV): sequencing the most valuable type-strain genomes for metagenomic binning, comparative biology and taxonomic classification.</title>
        <authorList>
            <person name="Goeker M."/>
        </authorList>
    </citation>
    <scope>NUCLEOTIDE SEQUENCE [LARGE SCALE GENOMIC DNA]</scope>
    <source>
        <strain evidence="11 12">DSM 105143</strain>
    </source>
</reference>
<feature type="binding site" evidence="7">
    <location>
        <position position="42"/>
    </location>
    <ligand>
        <name>UDP-N-acetyl-alpha-D-muramoyl-L-alanyl-D-glutamate</name>
        <dbReference type="ChEBI" id="CHEBI:83900"/>
    </ligand>
</feature>